<dbReference type="EMBL" id="JARQWQ010000006">
    <property type="protein sequence ID" value="KAK2571419.1"/>
    <property type="molecule type" value="Genomic_DNA"/>
</dbReference>
<keyword evidence="7 12" id="KW-0675">Receptor</keyword>
<dbReference type="SUPFAM" id="SSF81321">
    <property type="entry name" value="Family A G protein-coupled receptor-like"/>
    <property type="match status" value="1"/>
</dbReference>
<comment type="subcellular location">
    <subcellularLocation>
        <location evidence="1">Cell membrane</location>
        <topology evidence="1">Multi-pass membrane protein</topology>
    </subcellularLocation>
</comment>
<dbReference type="Proteomes" id="UP001249851">
    <property type="component" value="Unassembled WGS sequence"/>
</dbReference>
<keyword evidence="2" id="KW-1003">Cell membrane</keyword>
<evidence type="ECO:0000256" key="6">
    <source>
        <dbReference type="ARBA" id="ARBA00023136"/>
    </source>
</evidence>
<keyword evidence="6 10" id="KW-0472">Membrane</keyword>
<feature type="transmembrane region" description="Helical" evidence="10">
    <location>
        <begin position="165"/>
        <end position="191"/>
    </location>
</feature>
<reference evidence="12" key="1">
    <citation type="journal article" date="2023" name="G3 (Bethesda)">
        <title>Whole genome assembly and annotation of the endangered Caribbean coral Acropora cervicornis.</title>
        <authorList>
            <person name="Selwyn J.D."/>
            <person name="Vollmer S.V."/>
        </authorList>
    </citation>
    <scope>NUCLEOTIDE SEQUENCE</scope>
    <source>
        <strain evidence="12">K2</strain>
    </source>
</reference>
<accession>A0AAD9R1K7</accession>
<name>A0AAD9R1K7_ACRCE</name>
<dbReference type="Gene3D" id="1.20.1070.10">
    <property type="entry name" value="Rhodopsin 7-helix transmembrane proteins"/>
    <property type="match status" value="1"/>
</dbReference>
<feature type="transmembrane region" description="Helical" evidence="10">
    <location>
        <begin position="225"/>
        <end position="249"/>
    </location>
</feature>
<feature type="transmembrane region" description="Helical" evidence="10">
    <location>
        <begin position="59"/>
        <end position="84"/>
    </location>
</feature>
<dbReference type="PANTHER" id="PTHR24246:SF27">
    <property type="entry name" value="ADENOSINE RECEPTOR, ISOFORM A"/>
    <property type="match status" value="1"/>
</dbReference>
<dbReference type="SMART" id="SM01381">
    <property type="entry name" value="7TM_GPCR_Srsx"/>
    <property type="match status" value="1"/>
</dbReference>
<dbReference type="InterPro" id="IPR017452">
    <property type="entry name" value="GPCR_Rhodpsn_7TM"/>
</dbReference>
<evidence type="ECO:0000256" key="5">
    <source>
        <dbReference type="ARBA" id="ARBA00023040"/>
    </source>
</evidence>
<dbReference type="Pfam" id="PF00001">
    <property type="entry name" value="7tm_1"/>
    <property type="match status" value="1"/>
</dbReference>
<evidence type="ECO:0000256" key="9">
    <source>
        <dbReference type="ARBA" id="ARBA00023224"/>
    </source>
</evidence>
<evidence type="ECO:0000256" key="10">
    <source>
        <dbReference type="SAM" id="Phobius"/>
    </source>
</evidence>
<evidence type="ECO:0000313" key="12">
    <source>
        <dbReference type="EMBL" id="KAK2571419.1"/>
    </source>
</evidence>
<evidence type="ECO:0000256" key="3">
    <source>
        <dbReference type="ARBA" id="ARBA00022692"/>
    </source>
</evidence>
<dbReference type="CDD" id="cd00637">
    <property type="entry name" value="7tm_classA_rhodopsin-like"/>
    <property type="match status" value="1"/>
</dbReference>
<comment type="caution">
    <text evidence="12">The sequence shown here is derived from an EMBL/GenBank/DDBJ whole genome shotgun (WGS) entry which is preliminary data.</text>
</comment>
<evidence type="ECO:0000256" key="2">
    <source>
        <dbReference type="ARBA" id="ARBA00022475"/>
    </source>
</evidence>
<dbReference type="GO" id="GO:0005886">
    <property type="term" value="C:plasma membrane"/>
    <property type="evidence" value="ECO:0007669"/>
    <property type="project" value="UniProtKB-SubCell"/>
</dbReference>
<evidence type="ECO:0000256" key="4">
    <source>
        <dbReference type="ARBA" id="ARBA00022989"/>
    </source>
</evidence>
<keyword evidence="8" id="KW-0325">Glycoprotein</keyword>
<dbReference type="GO" id="GO:0004930">
    <property type="term" value="F:G protein-coupled receptor activity"/>
    <property type="evidence" value="ECO:0007669"/>
    <property type="project" value="UniProtKB-KW"/>
</dbReference>
<proteinExistence type="predicted"/>
<evidence type="ECO:0000256" key="7">
    <source>
        <dbReference type="ARBA" id="ARBA00023170"/>
    </source>
</evidence>
<organism evidence="12 13">
    <name type="scientific">Acropora cervicornis</name>
    <name type="common">Staghorn coral</name>
    <dbReference type="NCBI Taxonomy" id="6130"/>
    <lineage>
        <taxon>Eukaryota</taxon>
        <taxon>Metazoa</taxon>
        <taxon>Cnidaria</taxon>
        <taxon>Anthozoa</taxon>
        <taxon>Hexacorallia</taxon>
        <taxon>Scleractinia</taxon>
        <taxon>Astrocoeniina</taxon>
        <taxon>Acroporidae</taxon>
        <taxon>Acropora</taxon>
    </lineage>
</organism>
<dbReference type="AlphaFoldDB" id="A0AAD9R1K7"/>
<feature type="transmembrane region" description="Helical" evidence="10">
    <location>
        <begin position="269"/>
        <end position="288"/>
    </location>
</feature>
<dbReference type="PANTHER" id="PTHR24246">
    <property type="entry name" value="OLFACTORY RECEPTOR AND ADENOSINE RECEPTOR"/>
    <property type="match status" value="1"/>
</dbReference>
<gene>
    <name evidence="12" type="ORF">P5673_004010</name>
</gene>
<sequence length="359" mass="40334">MNISNSTSTSLGNERVDNDNFGFGVLAKLLPIAVATTFTNGLVLVLFYKRKSLHTASNYLLLSLASSDFLTGSVNIPFFIAFSFGIIPYNSLPARLIYVIQTLLVISGSYHILVITGDIHFAIAKPLRHQSLAKSTFWKLSFGVWIISAAFSAVSFAWWKDTSPIYNIAYSSSLLFIVFLVPYIFMIYAYVKMFIAISKRKIPGQENNSQKSRFRKKQGDKKKSIIVFATMAVTHAVCWMPYFTVMLIYSIAPLVPIADTNSVDKVAEVFAIIRFLTSLINPLLYIFFKRDFREALRMLCGAKGIRTPNISLTTKTRSLSLRESSSTALHSIFSQESVMLSNFCKINKGFTDILDQEKM</sequence>
<feature type="transmembrane region" description="Helical" evidence="10">
    <location>
        <begin position="20"/>
        <end position="47"/>
    </location>
</feature>
<keyword evidence="9" id="KW-0807">Transducer</keyword>
<keyword evidence="4 10" id="KW-1133">Transmembrane helix</keyword>
<keyword evidence="3 10" id="KW-0812">Transmembrane</keyword>
<reference evidence="12" key="2">
    <citation type="journal article" date="2023" name="Science">
        <title>Genomic signatures of disease resistance in endangered staghorn corals.</title>
        <authorList>
            <person name="Vollmer S.V."/>
            <person name="Selwyn J.D."/>
            <person name="Despard B.A."/>
            <person name="Roesel C.L."/>
        </authorList>
    </citation>
    <scope>NUCLEOTIDE SEQUENCE</scope>
    <source>
        <strain evidence="12">K2</strain>
    </source>
</reference>
<feature type="domain" description="G-protein coupled receptors family 1 profile" evidence="11">
    <location>
        <begin position="39"/>
        <end position="285"/>
    </location>
</feature>
<dbReference type="PRINTS" id="PR00237">
    <property type="entry name" value="GPCRRHODOPSN"/>
</dbReference>
<feature type="transmembrane region" description="Helical" evidence="10">
    <location>
        <begin position="96"/>
        <end position="116"/>
    </location>
</feature>
<dbReference type="InterPro" id="IPR000276">
    <property type="entry name" value="GPCR_Rhodpsn"/>
</dbReference>
<dbReference type="PROSITE" id="PS50262">
    <property type="entry name" value="G_PROTEIN_RECEP_F1_2"/>
    <property type="match status" value="1"/>
</dbReference>
<keyword evidence="5" id="KW-0297">G-protein coupled receptor</keyword>
<keyword evidence="13" id="KW-1185">Reference proteome</keyword>
<evidence type="ECO:0000256" key="1">
    <source>
        <dbReference type="ARBA" id="ARBA00004651"/>
    </source>
</evidence>
<protein>
    <submittedName>
        <fullName evidence="12">Trace amine-associated receptor 4</fullName>
    </submittedName>
</protein>
<evidence type="ECO:0000256" key="8">
    <source>
        <dbReference type="ARBA" id="ARBA00023180"/>
    </source>
</evidence>
<feature type="transmembrane region" description="Helical" evidence="10">
    <location>
        <begin position="137"/>
        <end position="159"/>
    </location>
</feature>
<evidence type="ECO:0000259" key="11">
    <source>
        <dbReference type="PROSITE" id="PS50262"/>
    </source>
</evidence>
<evidence type="ECO:0000313" key="13">
    <source>
        <dbReference type="Proteomes" id="UP001249851"/>
    </source>
</evidence>